<proteinExistence type="predicted"/>
<evidence type="ECO:0000313" key="4">
    <source>
        <dbReference type="Proteomes" id="UP001212327"/>
    </source>
</evidence>
<dbReference type="CDD" id="cd03801">
    <property type="entry name" value="GT4_PimA-like"/>
    <property type="match status" value="1"/>
</dbReference>
<dbReference type="GO" id="GO:0016757">
    <property type="term" value="F:glycosyltransferase activity"/>
    <property type="evidence" value="ECO:0007669"/>
    <property type="project" value="InterPro"/>
</dbReference>
<dbReference type="Pfam" id="PF00534">
    <property type="entry name" value="Glycos_transf_1"/>
    <property type="match status" value="1"/>
</dbReference>
<dbReference type="SUPFAM" id="SSF53756">
    <property type="entry name" value="UDP-Glycosyltransferase/glycogen phosphorylase"/>
    <property type="match status" value="1"/>
</dbReference>
<name>A0AAW6ABF8_LACPA</name>
<dbReference type="Proteomes" id="UP001212327">
    <property type="component" value="Unassembled WGS sequence"/>
</dbReference>
<dbReference type="EMBL" id="JAQLSF010000001">
    <property type="protein sequence ID" value="MDB1565700.1"/>
    <property type="molecule type" value="Genomic_DNA"/>
</dbReference>
<evidence type="ECO:0000259" key="2">
    <source>
        <dbReference type="Pfam" id="PF00534"/>
    </source>
</evidence>
<feature type="domain" description="Glycosyl transferase family 1" evidence="2">
    <location>
        <begin position="173"/>
        <end position="324"/>
    </location>
</feature>
<dbReference type="PANTHER" id="PTHR46401">
    <property type="entry name" value="GLYCOSYLTRANSFERASE WBBK-RELATED"/>
    <property type="match status" value="1"/>
</dbReference>
<accession>A0AAW6ABF8</accession>
<dbReference type="InterPro" id="IPR001296">
    <property type="entry name" value="Glyco_trans_1"/>
</dbReference>
<dbReference type="Gene3D" id="3.40.50.2000">
    <property type="entry name" value="Glycogen Phosphorylase B"/>
    <property type="match status" value="1"/>
</dbReference>
<organism evidence="3 4">
    <name type="scientific">Lacticaseibacillus paracasei</name>
    <name type="common">Lactobacillus paracasei</name>
    <dbReference type="NCBI Taxonomy" id="1597"/>
    <lineage>
        <taxon>Bacteria</taxon>
        <taxon>Bacillati</taxon>
        <taxon>Bacillota</taxon>
        <taxon>Bacilli</taxon>
        <taxon>Lactobacillales</taxon>
        <taxon>Lactobacillaceae</taxon>
        <taxon>Lacticaseibacillus</taxon>
    </lineage>
</organism>
<dbReference type="AlphaFoldDB" id="A0AAW6ABF8"/>
<dbReference type="RefSeq" id="WP_272029206.1">
    <property type="nucleotide sequence ID" value="NZ_JAQLSF010000001.1"/>
</dbReference>
<dbReference type="GO" id="GO:0009103">
    <property type="term" value="P:lipopolysaccharide biosynthetic process"/>
    <property type="evidence" value="ECO:0007669"/>
    <property type="project" value="TreeGrafter"/>
</dbReference>
<sequence length="345" mass="39051">MRINFIVPPLGQSGGTMVVQRYVNELDKRGHDVRVYLPLTGLGLHRYSGKLMNCAHDIYSFFKGIIEIAKHPEKGKFVFSGSSRSIRDADVIIATAWPTAYLVNNLPNSKGKKFYFVQDFEVWDNQRLGLGSYQLPLKKIVISNWINQQLISNLGIGPFPIVYNGLDMPSESLAPHKDPYAVLMLNHSLEKKGIPYGVDAFRKAQKKIPTLHLTMFGLNDQSNLPQDLHIEYYQNPSQRKLNYLYDISSVFIFPSIEEGWGMTPLEAMAHGDIVVGTDAGFANELGRDKFNMLKSKPKDPIDMANNIIEVVNNNHLQTILRNNALNTVAELNWDNSVTRFEKLLQ</sequence>
<evidence type="ECO:0000313" key="3">
    <source>
        <dbReference type="EMBL" id="MDB1565700.1"/>
    </source>
</evidence>
<evidence type="ECO:0000256" key="1">
    <source>
        <dbReference type="ARBA" id="ARBA00022679"/>
    </source>
</evidence>
<dbReference type="PANTHER" id="PTHR46401:SF2">
    <property type="entry name" value="GLYCOSYLTRANSFERASE WBBK-RELATED"/>
    <property type="match status" value="1"/>
</dbReference>
<comment type="caution">
    <text evidence="3">The sequence shown here is derived from an EMBL/GenBank/DDBJ whole genome shotgun (WGS) entry which is preliminary data.</text>
</comment>
<dbReference type="Gene3D" id="3.40.50.11090">
    <property type="match status" value="1"/>
</dbReference>
<keyword evidence="1" id="KW-0808">Transferase</keyword>
<protein>
    <submittedName>
        <fullName evidence="3">Glycosyltransferase family 4 protein</fullName>
    </submittedName>
</protein>
<gene>
    <name evidence="3" type="ORF">PGA78_13220</name>
</gene>
<reference evidence="3 4" key="1">
    <citation type="submission" date="2023-01" db="EMBL/GenBank/DDBJ databases">
        <title>Complete genome sequence of Lacticaseibacillus paracasei SRCM217440 isolated from Makgeolli.</title>
        <authorList>
            <person name="Yang H.-G."/>
            <person name="Jeong S.-J."/>
            <person name="Ha G.-S."/>
            <person name="Yang H.-J."/>
            <person name="Jeong D.-Y."/>
        </authorList>
    </citation>
    <scope>NUCLEOTIDE SEQUENCE [LARGE SCALE GENOMIC DNA]</scope>
    <source>
        <strain evidence="3 4">SRCM217440</strain>
    </source>
</reference>